<organism evidence="1 2">
    <name type="scientific">Thermoproteus sp. AZ2</name>
    <dbReference type="NCBI Taxonomy" id="1609232"/>
    <lineage>
        <taxon>Archaea</taxon>
        <taxon>Thermoproteota</taxon>
        <taxon>Thermoprotei</taxon>
        <taxon>Thermoproteales</taxon>
        <taxon>Thermoproteaceae</taxon>
        <taxon>Thermoproteus</taxon>
    </lineage>
</organism>
<protein>
    <submittedName>
        <fullName evidence="1">Glyceraldehyde dehydrogenase subunit alpha</fullName>
        <ecNumber evidence="1">1.2.99.8</ecNumber>
    </submittedName>
</protein>
<name>A0ACC6V0X6_9CREN</name>
<gene>
    <name evidence="1" type="primary">cutA</name>
    <name evidence="1" type="ORF">TU35_005095</name>
</gene>
<comment type="caution">
    <text evidence="1">The sequence shown here is derived from an EMBL/GenBank/DDBJ whole genome shotgun (WGS) entry which is preliminary data.</text>
</comment>
<sequence>MRYVGKPIPRFEDLHILYGGARYVDDIEIPGVLYAGFVRSPYAHARVKRVDASEALATPGVVAVFTPESGRPFDFAPGGKVRYQGEAVAMVVAADRYKLYDALEKVYVDYEPLPAVVDPIRAMEPGAPLVEESLGTNISHVEEMRAGDAETALRASDRTVEEVLTIQRIIPSAMEPRGVLAIYDGKSLTVYDSTQKPHIAKREIAASLDLPLSAVRVIQPYVGGAFGSKIQIYPEEIRVAAAAYALRRPVRWTATRSEDFKSATHGRAIILRYKAGFTRDGVLRAIKGEVIADAGAYDWGGRYLAETAAEMLPGPYRVKDLDLRAISVLTNKAPLGPYRGAGRPEATFFIERIMDLIADETGLDPVEVRRRNLVERAPYENPFGLRYDSGEYLEGLAKGIEALGYYELIRQAEAEKSRGKILGVGLSYYIEITTYGHEVAVIRAEPDGSFLVALGIAPHGQGDATAIAQLVADELGVPMEKIRVVWGDTDLVPDGLGTDGSRSVTAGGSAAILAARRLKEELAKAAEALLGTPVEYKDGVFYGGGKSISIGEVVEAVYRGKAKANLEVTEVYRARSTFPYGVYVAVVELDPETGVVKPVLVRSYDDVGQVVNPLLAAGQVHGGVLQAIGQALYEEAIYDQDGNLLTPNFAFYNVPTAAEAPRYEVHFAENPHKSEHPTGTKGIGEAPTVATTPAVVRAVEDAIRRAGGRARFRGTPIRPEDVLRALGRL</sequence>
<evidence type="ECO:0000313" key="2">
    <source>
        <dbReference type="Proteomes" id="UP000033636"/>
    </source>
</evidence>
<proteinExistence type="predicted"/>
<keyword evidence="1" id="KW-0560">Oxidoreductase</keyword>
<accession>A0ACC6V0X6</accession>
<dbReference type="EMBL" id="JZWT02000011">
    <property type="protein sequence ID" value="MFB6490611.1"/>
    <property type="molecule type" value="Genomic_DNA"/>
</dbReference>
<reference evidence="1" key="1">
    <citation type="submission" date="2024-07" db="EMBL/GenBank/DDBJ databases">
        <title>Metagenome and Metagenome-Assembled Genomes of Archaea from a hot spring from the geothermal field of Los Azufres, Mexico.</title>
        <authorList>
            <person name="Marin-Paredes R."/>
            <person name="Martinez-Romero E."/>
            <person name="Servin-Garciduenas L.E."/>
        </authorList>
    </citation>
    <scope>NUCLEOTIDE SEQUENCE</scope>
</reference>
<dbReference type="EC" id="1.2.99.8" evidence="1"/>
<dbReference type="Proteomes" id="UP000033636">
    <property type="component" value="Unassembled WGS sequence"/>
</dbReference>
<evidence type="ECO:0000313" key="1">
    <source>
        <dbReference type="EMBL" id="MFB6490611.1"/>
    </source>
</evidence>